<keyword evidence="8" id="KW-0133">Cell shape</keyword>
<evidence type="ECO:0000256" key="12">
    <source>
        <dbReference type="ARBA" id="ARBA00034000"/>
    </source>
</evidence>
<evidence type="ECO:0000259" key="16">
    <source>
        <dbReference type="Pfam" id="PF00912"/>
    </source>
</evidence>
<dbReference type="InterPro" id="IPR001460">
    <property type="entry name" value="PCN-bd_Tpept"/>
</dbReference>
<keyword evidence="5" id="KW-0328">Glycosyltransferase</keyword>
<evidence type="ECO:0000256" key="14">
    <source>
        <dbReference type="SAM" id="Phobius"/>
    </source>
</evidence>
<evidence type="ECO:0008006" key="19">
    <source>
        <dbReference type="Google" id="ProtNLM"/>
    </source>
</evidence>
<comment type="similarity">
    <text evidence="1">In the C-terminal section; belongs to the transpeptidase family.</text>
</comment>
<evidence type="ECO:0000313" key="17">
    <source>
        <dbReference type="EMBL" id="OHA93308.1"/>
    </source>
</evidence>
<reference evidence="17 18" key="1">
    <citation type="journal article" date="2016" name="Nat. Commun.">
        <title>Thousands of microbial genomes shed light on interconnected biogeochemical processes in an aquifer system.</title>
        <authorList>
            <person name="Anantharaman K."/>
            <person name="Brown C.T."/>
            <person name="Hug L.A."/>
            <person name="Sharon I."/>
            <person name="Castelle C.J."/>
            <person name="Probst A.J."/>
            <person name="Thomas B.C."/>
            <person name="Singh A."/>
            <person name="Wilkins M.J."/>
            <person name="Karaoz U."/>
            <person name="Brodie E.L."/>
            <person name="Williams K.H."/>
            <person name="Hubbard S.S."/>
            <person name="Banfield J.F."/>
        </authorList>
    </citation>
    <scope>NUCLEOTIDE SEQUENCE [LARGE SCALE GENOMIC DNA]</scope>
</reference>
<protein>
    <recommendedName>
        <fullName evidence="19">Penicillin-insensitive transglycosylase</fullName>
    </recommendedName>
</protein>
<evidence type="ECO:0000256" key="3">
    <source>
        <dbReference type="ARBA" id="ARBA00022645"/>
    </source>
</evidence>
<keyword evidence="9" id="KW-0573">Peptidoglycan synthesis</keyword>
<dbReference type="GO" id="GO:0071555">
    <property type="term" value="P:cell wall organization"/>
    <property type="evidence" value="ECO:0007669"/>
    <property type="project" value="UniProtKB-KW"/>
</dbReference>
<dbReference type="GO" id="GO:0006508">
    <property type="term" value="P:proteolysis"/>
    <property type="evidence" value="ECO:0007669"/>
    <property type="project" value="UniProtKB-KW"/>
</dbReference>
<evidence type="ECO:0000256" key="13">
    <source>
        <dbReference type="ARBA" id="ARBA00049902"/>
    </source>
</evidence>
<evidence type="ECO:0000256" key="4">
    <source>
        <dbReference type="ARBA" id="ARBA00022670"/>
    </source>
</evidence>
<dbReference type="GO" id="GO:0009002">
    <property type="term" value="F:serine-type D-Ala-D-Ala carboxypeptidase activity"/>
    <property type="evidence" value="ECO:0007669"/>
    <property type="project" value="UniProtKB-EC"/>
</dbReference>
<dbReference type="GO" id="GO:0008658">
    <property type="term" value="F:penicillin binding"/>
    <property type="evidence" value="ECO:0007669"/>
    <property type="project" value="InterPro"/>
</dbReference>
<comment type="catalytic activity">
    <reaction evidence="13">
        <text>[GlcNAc-(1-&gt;4)-Mur2Ac(oyl-L-Ala-gamma-D-Glu-L-Lys-D-Ala-D-Ala)](n)-di-trans,octa-cis-undecaprenyl diphosphate + beta-D-GlcNAc-(1-&gt;4)-Mur2Ac(oyl-L-Ala-gamma-D-Glu-L-Lys-D-Ala-D-Ala)-di-trans,octa-cis-undecaprenyl diphosphate = [GlcNAc-(1-&gt;4)-Mur2Ac(oyl-L-Ala-gamma-D-Glu-L-Lys-D-Ala-D-Ala)](n+1)-di-trans,octa-cis-undecaprenyl diphosphate + di-trans,octa-cis-undecaprenyl diphosphate + H(+)</text>
        <dbReference type="Rhea" id="RHEA:23708"/>
        <dbReference type="Rhea" id="RHEA-COMP:9602"/>
        <dbReference type="Rhea" id="RHEA-COMP:9603"/>
        <dbReference type="ChEBI" id="CHEBI:15378"/>
        <dbReference type="ChEBI" id="CHEBI:58405"/>
        <dbReference type="ChEBI" id="CHEBI:60033"/>
        <dbReference type="ChEBI" id="CHEBI:78435"/>
        <dbReference type="EC" id="2.4.99.28"/>
    </reaction>
</comment>
<accession>A0A1G2T8E3</accession>
<keyword evidence="6" id="KW-0808">Transferase</keyword>
<feature type="domain" description="Penicillin-binding protein transpeptidase" evidence="15">
    <location>
        <begin position="338"/>
        <end position="625"/>
    </location>
</feature>
<comment type="caution">
    <text evidence="17">The sequence shown here is derived from an EMBL/GenBank/DDBJ whole genome shotgun (WGS) entry which is preliminary data.</text>
</comment>
<evidence type="ECO:0000256" key="8">
    <source>
        <dbReference type="ARBA" id="ARBA00022960"/>
    </source>
</evidence>
<evidence type="ECO:0000259" key="15">
    <source>
        <dbReference type="Pfam" id="PF00905"/>
    </source>
</evidence>
<evidence type="ECO:0000256" key="11">
    <source>
        <dbReference type="ARBA" id="ARBA00023316"/>
    </source>
</evidence>
<evidence type="ECO:0000256" key="2">
    <source>
        <dbReference type="ARBA" id="ARBA00007739"/>
    </source>
</evidence>
<keyword evidence="10" id="KW-0511">Multifunctional enzyme</keyword>
<dbReference type="GO" id="GO:0008360">
    <property type="term" value="P:regulation of cell shape"/>
    <property type="evidence" value="ECO:0007669"/>
    <property type="project" value="UniProtKB-KW"/>
</dbReference>
<feature type="transmembrane region" description="Helical" evidence="14">
    <location>
        <begin position="24"/>
        <end position="43"/>
    </location>
</feature>
<dbReference type="SUPFAM" id="SSF53955">
    <property type="entry name" value="Lysozyme-like"/>
    <property type="match status" value="1"/>
</dbReference>
<dbReference type="Gene3D" id="1.10.3810.10">
    <property type="entry name" value="Biosynthetic peptidoglycan transglycosylase-like"/>
    <property type="match status" value="1"/>
</dbReference>
<name>A0A1G2T8E3_9BACT</name>
<evidence type="ECO:0000313" key="18">
    <source>
        <dbReference type="Proteomes" id="UP000179264"/>
    </source>
</evidence>
<dbReference type="SUPFAM" id="SSF56601">
    <property type="entry name" value="beta-lactamase/transpeptidase-like"/>
    <property type="match status" value="1"/>
</dbReference>
<dbReference type="Pfam" id="PF00905">
    <property type="entry name" value="Transpeptidase"/>
    <property type="match status" value="1"/>
</dbReference>
<keyword evidence="11" id="KW-0961">Cell wall biogenesis/degradation</keyword>
<keyword evidence="3" id="KW-0121">Carboxypeptidase</keyword>
<dbReference type="Pfam" id="PF00912">
    <property type="entry name" value="Transgly"/>
    <property type="match status" value="1"/>
</dbReference>
<dbReference type="NCBIfam" id="TIGR02074">
    <property type="entry name" value="PBP_1a_fam"/>
    <property type="match status" value="1"/>
</dbReference>
<gene>
    <name evidence="17" type="ORF">A2W58_02645</name>
</gene>
<proteinExistence type="inferred from homology"/>
<dbReference type="PANTHER" id="PTHR32282">
    <property type="entry name" value="BINDING PROTEIN TRANSPEPTIDASE, PUTATIVE-RELATED"/>
    <property type="match status" value="1"/>
</dbReference>
<keyword evidence="7" id="KW-0378">Hydrolase</keyword>
<evidence type="ECO:0000256" key="1">
    <source>
        <dbReference type="ARBA" id="ARBA00007090"/>
    </source>
</evidence>
<dbReference type="PANTHER" id="PTHR32282:SF33">
    <property type="entry name" value="PEPTIDOGLYCAN GLYCOSYLTRANSFERASE"/>
    <property type="match status" value="1"/>
</dbReference>
<evidence type="ECO:0000256" key="9">
    <source>
        <dbReference type="ARBA" id="ARBA00022984"/>
    </source>
</evidence>
<dbReference type="InterPro" id="IPR036950">
    <property type="entry name" value="PBP_transglycosylase"/>
</dbReference>
<dbReference type="InterPro" id="IPR023346">
    <property type="entry name" value="Lysozyme-like_dom_sf"/>
</dbReference>
<dbReference type="InterPro" id="IPR001264">
    <property type="entry name" value="Glyco_trans_51"/>
</dbReference>
<evidence type="ECO:0000256" key="6">
    <source>
        <dbReference type="ARBA" id="ARBA00022679"/>
    </source>
</evidence>
<comment type="catalytic activity">
    <reaction evidence="12">
        <text>Preferential cleavage: (Ac)2-L-Lys-D-Ala-|-D-Ala. Also transpeptidation of peptidyl-alanyl moieties that are N-acyl substituents of D-alanine.</text>
        <dbReference type="EC" id="3.4.16.4"/>
    </reaction>
</comment>
<keyword evidence="4" id="KW-0645">Protease</keyword>
<dbReference type="FunFam" id="1.10.3810.10:FF:000001">
    <property type="entry name" value="Penicillin-binding protein 1A"/>
    <property type="match status" value="1"/>
</dbReference>
<dbReference type="InterPro" id="IPR012338">
    <property type="entry name" value="Beta-lactam/transpept-like"/>
</dbReference>
<keyword evidence="14" id="KW-0812">Transmembrane</keyword>
<keyword evidence="14" id="KW-1133">Transmembrane helix</keyword>
<dbReference type="InterPro" id="IPR050396">
    <property type="entry name" value="Glycosyltr_51/Transpeptidase"/>
</dbReference>
<evidence type="ECO:0000256" key="5">
    <source>
        <dbReference type="ARBA" id="ARBA00022676"/>
    </source>
</evidence>
<keyword evidence="14" id="KW-0472">Membrane</keyword>
<sequence>MKILSKRVFSFYKKTLRKHGRQNVLIFILSCLLVFVSIGLIWMSSLKIPALDTVEDRRVSQSTKIYDGTGKIILFDVFQNTKRTVVPFENISEYAKNATLSIEDKTFYNHYGIKPLSIMRAVFVDIVTLEFSQGASTITQQVVKNSILTGDKTPTRKLKELVLALKLEKILSKEEIFSIYLNEIPYGGNLYGIEEASQAYFGKSSKDITVAEAAYLAALPKAPTYYSPYGKNKDKLEERKNLVLKEMYNDGKISDTEYKNALDEKVVFIDKLSKGIKAPHFVMFVRNYLEEKYGIDAVEHGGLKVTTTLNYTLQVKAEEIAKKYALENKKNFNGENDAFVAINPKNGAILTMVGSRDYFDTEIDGNFNVATAHRQSGSTFKPFVYAQAFIKGYTPETIVFDLPTQFGARCAPDDRTSDISKGCYAPDNYDSKFKGPVTLREALAQSRNVPSVKTLYLAGVKASIDLATRMGVNMAGDENLYGLTLVLGGGEVSLLDMTSGYGVFATEGVRNPYTAILKIEDKNGNVLEEIRPKPMQVIDPEITRKVSDILNDNVARTPLFGANSNLYFQGRDVAAKTGTTNSYRDTWLIGYTPSVVMGAWAGNNDNTPMTRSSGQIVAPMWRAFMNEVLKTVPEETFTKPLEEDSYSLKPVLRGKWQGGLSTFVQNPVVDPYTPYTGEQEILSGGVHDILYWINKDDPRGETPVIPESDSQFNNWEYSVRIWAMSNGYQ</sequence>
<dbReference type="Proteomes" id="UP000179264">
    <property type="component" value="Unassembled WGS sequence"/>
</dbReference>
<feature type="domain" description="Glycosyl transferase family 51" evidence="16">
    <location>
        <begin position="79"/>
        <end position="247"/>
    </location>
</feature>
<dbReference type="EMBL" id="MHVL01000022">
    <property type="protein sequence ID" value="OHA93308.1"/>
    <property type="molecule type" value="Genomic_DNA"/>
</dbReference>
<dbReference type="AlphaFoldDB" id="A0A1G2T8E3"/>
<evidence type="ECO:0000256" key="7">
    <source>
        <dbReference type="ARBA" id="ARBA00022801"/>
    </source>
</evidence>
<dbReference type="Gene3D" id="3.40.710.10">
    <property type="entry name" value="DD-peptidase/beta-lactamase superfamily"/>
    <property type="match status" value="1"/>
</dbReference>
<dbReference type="GO" id="GO:0030288">
    <property type="term" value="C:outer membrane-bounded periplasmic space"/>
    <property type="evidence" value="ECO:0007669"/>
    <property type="project" value="TreeGrafter"/>
</dbReference>
<dbReference type="GO" id="GO:0009252">
    <property type="term" value="P:peptidoglycan biosynthetic process"/>
    <property type="evidence" value="ECO:0007669"/>
    <property type="project" value="UniProtKB-KW"/>
</dbReference>
<organism evidence="17 18">
    <name type="scientific">Candidatus Zambryskibacteria bacterium RIFCSPHIGHO2_02_38_10.5</name>
    <dbReference type="NCBI Taxonomy" id="1802742"/>
    <lineage>
        <taxon>Bacteria</taxon>
        <taxon>Candidatus Zambryskiibacteriota</taxon>
    </lineage>
</organism>
<dbReference type="GO" id="GO:0008955">
    <property type="term" value="F:peptidoglycan glycosyltransferase activity"/>
    <property type="evidence" value="ECO:0007669"/>
    <property type="project" value="UniProtKB-EC"/>
</dbReference>
<comment type="similarity">
    <text evidence="2">In the N-terminal section; belongs to the glycosyltransferase 51 family.</text>
</comment>
<evidence type="ECO:0000256" key="10">
    <source>
        <dbReference type="ARBA" id="ARBA00023268"/>
    </source>
</evidence>